<evidence type="ECO:0000256" key="9">
    <source>
        <dbReference type="SAM" id="MobiDB-lite"/>
    </source>
</evidence>
<dbReference type="InterPro" id="IPR016140">
    <property type="entry name" value="Bifunc_inhib/LTP/seed_store"/>
</dbReference>
<evidence type="ECO:0000256" key="3">
    <source>
        <dbReference type="ARBA" id="ARBA00022475"/>
    </source>
</evidence>
<evidence type="ECO:0000256" key="6">
    <source>
        <dbReference type="ARBA" id="ARBA00023157"/>
    </source>
</evidence>
<proteinExistence type="inferred from homology"/>
<accession>A0A8S0PIV8</accession>
<keyword evidence="6" id="KW-1015">Disulfide bond</keyword>
<keyword evidence="8" id="KW-0449">Lipoprotein</keyword>
<dbReference type="InterPro" id="IPR043325">
    <property type="entry name" value="LTSS"/>
</dbReference>
<dbReference type="AlphaFoldDB" id="A0A8S0PIV8"/>
<sequence length="216" mass="22284">MENLMAYSCLNVVFILSLLILSDFRVNGQINTPCSSSMISSFTPCFSYLTGSSGTGSSPAAECCDSLKNLMSDSMDCTCLIVTGNVPVSIPFISRPLAISLPRMCKSSVPLQCKATGVALPPSGPALFTPTEAPVSHAPRAHSPKASKAAAAAVAPSPAETPLDIIPAAPPEVSLAPTENPGIRPVLNPDSASNPPIVSSSSLLLMLVGIMVLKLF</sequence>
<keyword evidence="4" id="KW-0472">Membrane</keyword>
<keyword evidence="4" id="KW-0336">GPI-anchor</keyword>
<keyword evidence="3" id="KW-1003">Cell membrane</keyword>
<comment type="subcellular location">
    <subcellularLocation>
        <location evidence="1">Cell membrane</location>
        <topology evidence="1">Lipid-anchor</topology>
        <topology evidence="1">GPI-anchor</topology>
    </subcellularLocation>
</comment>
<dbReference type="Gramene" id="OE9A046810T1">
    <property type="protein sequence ID" value="OE9A046810C1"/>
    <property type="gene ID" value="OE9A046810"/>
</dbReference>
<comment type="similarity">
    <text evidence="2">Belongs to the plant LTP family.</text>
</comment>
<comment type="caution">
    <text evidence="12">The sequence shown here is derived from an EMBL/GenBank/DDBJ whole genome shotgun (WGS) entry which is preliminary data.</text>
</comment>
<feature type="region of interest" description="Disordered" evidence="9">
    <location>
        <begin position="133"/>
        <end position="153"/>
    </location>
</feature>
<evidence type="ECO:0000256" key="8">
    <source>
        <dbReference type="ARBA" id="ARBA00023288"/>
    </source>
</evidence>
<feature type="signal peptide" evidence="10">
    <location>
        <begin position="1"/>
        <end position="28"/>
    </location>
</feature>
<evidence type="ECO:0000259" key="11">
    <source>
        <dbReference type="SMART" id="SM00499"/>
    </source>
</evidence>
<dbReference type="SMART" id="SM00499">
    <property type="entry name" value="AAI"/>
    <property type="match status" value="1"/>
</dbReference>
<evidence type="ECO:0000256" key="2">
    <source>
        <dbReference type="ARBA" id="ARBA00009748"/>
    </source>
</evidence>
<dbReference type="GO" id="GO:0098552">
    <property type="term" value="C:side of membrane"/>
    <property type="evidence" value="ECO:0007669"/>
    <property type="project" value="UniProtKB-KW"/>
</dbReference>
<dbReference type="OrthoDB" id="1914452at2759"/>
<feature type="chain" id="PRO_5035837491" description="Bifunctional inhibitor/plant lipid transfer protein/seed storage helical domain-containing protein" evidence="10">
    <location>
        <begin position="29"/>
        <end position="216"/>
    </location>
</feature>
<dbReference type="InterPro" id="IPR036312">
    <property type="entry name" value="Bifun_inhib/LTP/seed_sf"/>
</dbReference>
<dbReference type="EMBL" id="CACTIH010000076">
    <property type="protein sequence ID" value="CAA2950551.1"/>
    <property type="molecule type" value="Genomic_DNA"/>
</dbReference>
<dbReference type="PANTHER" id="PTHR33044">
    <property type="entry name" value="BIFUNCTIONAL INHIBITOR/LIPID-TRANSFER PROTEIN/SEED STORAGE 2S ALBUMIN SUPERFAMILY PROTEIN-RELATED"/>
    <property type="match status" value="1"/>
</dbReference>
<organism evidence="12 13">
    <name type="scientific">Olea europaea subsp. europaea</name>
    <dbReference type="NCBI Taxonomy" id="158383"/>
    <lineage>
        <taxon>Eukaryota</taxon>
        <taxon>Viridiplantae</taxon>
        <taxon>Streptophyta</taxon>
        <taxon>Embryophyta</taxon>
        <taxon>Tracheophyta</taxon>
        <taxon>Spermatophyta</taxon>
        <taxon>Magnoliopsida</taxon>
        <taxon>eudicotyledons</taxon>
        <taxon>Gunneridae</taxon>
        <taxon>Pentapetalae</taxon>
        <taxon>asterids</taxon>
        <taxon>lamiids</taxon>
        <taxon>Lamiales</taxon>
        <taxon>Oleaceae</taxon>
        <taxon>Oleeae</taxon>
        <taxon>Olea</taxon>
    </lineage>
</organism>
<evidence type="ECO:0000313" key="13">
    <source>
        <dbReference type="Proteomes" id="UP000594638"/>
    </source>
</evidence>
<evidence type="ECO:0000313" key="12">
    <source>
        <dbReference type="EMBL" id="CAA2950551.1"/>
    </source>
</evidence>
<evidence type="ECO:0000256" key="10">
    <source>
        <dbReference type="SAM" id="SignalP"/>
    </source>
</evidence>
<keyword evidence="13" id="KW-1185">Reference proteome</keyword>
<dbReference type="Proteomes" id="UP000594638">
    <property type="component" value="Unassembled WGS sequence"/>
</dbReference>
<gene>
    <name evidence="12" type="ORF">OLEA9_A046810</name>
</gene>
<reference evidence="12 13" key="1">
    <citation type="submission" date="2019-12" db="EMBL/GenBank/DDBJ databases">
        <authorList>
            <person name="Alioto T."/>
            <person name="Alioto T."/>
            <person name="Gomez Garrido J."/>
        </authorList>
    </citation>
    <scope>NUCLEOTIDE SEQUENCE [LARGE SCALE GENOMIC DNA]</scope>
</reference>
<feature type="domain" description="Bifunctional inhibitor/plant lipid transfer protein/seed storage helical" evidence="11">
    <location>
        <begin position="34"/>
        <end position="113"/>
    </location>
</feature>
<dbReference type="CDD" id="cd00010">
    <property type="entry name" value="AAI_LTSS"/>
    <property type="match status" value="1"/>
</dbReference>
<dbReference type="Gene3D" id="1.10.110.10">
    <property type="entry name" value="Plant lipid-transfer and hydrophobic proteins"/>
    <property type="match status" value="1"/>
</dbReference>
<dbReference type="SUPFAM" id="SSF47699">
    <property type="entry name" value="Bifunctional inhibitor/lipid-transfer protein/seed storage 2S albumin"/>
    <property type="match status" value="1"/>
</dbReference>
<dbReference type="Pfam" id="PF14368">
    <property type="entry name" value="LTP_2"/>
    <property type="match status" value="1"/>
</dbReference>
<evidence type="ECO:0000256" key="1">
    <source>
        <dbReference type="ARBA" id="ARBA00004609"/>
    </source>
</evidence>
<evidence type="ECO:0000256" key="4">
    <source>
        <dbReference type="ARBA" id="ARBA00022622"/>
    </source>
</evidence>
<keyword evidence="7" id="KW-0325">Glycoprotein</keyword>
<evidence type="ECO:0000256" key="5">
    <source>
        <dbReference type="ARBA" id="ARBA00022729"/>
    </source>
</evidence>
<keyword evidence="5 10" id="KW-0732">Signal</keyword>
<dbReference type="GO" id="GO:0005886">
    <property type="term" value="C:plasma membrane"/>
    <property type="evidence" value="ECO:0007669"/>
    <property type="project" value="UniProtKB-SubCell"/>
</dbReference>
<evidence type="ECO:0000256" key="7">
    <source>
        <dbReference type="ARBA" id="ARBA00023180"/>
    </source>
</evidence>
<protein>
    <recommendedName>
        <fullName evidence="11">Bifunctional inhibitor/plant lipid transfer protein/seed storage helical domain-containing protein</fullName>
    </recommendedName>
</protein>
<name>A0A8S0PIV8_OLEEU</name>